<dbReference type="PANTHER" id="PTHR45663">
    <property type="entry name" value="GEO12009P1"/>
    <property type="match status" value="1"/>
</dbReference>
<sequence>MSDSLIKHTNEANFEADVLQPNTNVLVDFWAEWCGPCKMIAPVLEEVSVSYKDKLQIAKVNVDENRTISAKFGIRGIPTLMLFKNGQLAATKVGALNKSQLTAFLDEQLA</sequence>
<comment type="caution">
    <text evidence="9">The sequence shown here is derived from an EMBL/GenBank/DDBJ whole genome shotgun (WGS) entry which is preliminary data.</text>
</comment>
<name>A0ABR6RFY9_9BURK</name>
<organism evidence="9 10">
    <name type="scientific">Comamonas odontotermitis</name>
    <dbReference type="NCBI Taxonomy" id="379895"/>
    <lineage>
        <taxon>Bacteria</taxon>
        <taxon>Pseudomonadati</taxon>
        <taxon>Pseudomonadota</taxon>
        <taxon>Betaproteobacteria</taxon>
        <taxon>Burkholderiales</taxon>
        <taxon>Comamonadaceae</taxon>
        <taxon>Comamonas</taxon>
    </lineage>
</organism>
<dbReference type="EMBL" id="JACHKZ010000011">
    <property type="protein sequence ID" value="MBB6578080.1"/>
    <property type="molecule type" value="Genomic_DNA"/>
</dbReference>
<dbReference type="PROSITE" id="PS51352">
    <property type="entry name" value="THIOREDOXIN_2"/>
    <property type="match status" value="1"/>
</dbReference>
<dbReference type="InterPro" id="IPR013766">
    <property type="entry name" value="Thioredoxin_domain"/>
</dbReference>
<dbReference type="RefSeq" id="WP_184708204.1">
    <property type="nucleotide sequence ID" value="NZ_JACHKZ010000011.1"/>
</dbReference>
<dbReference type="Proteomes" id="UP000562492">
    <property type="component" value="Unassembled WGS sequence"/>
</dbReference>
<dbReference type="PANTHER" id="PTHR45663:SF11">
    <property type="entry name" value="GEO12009P1"/>
    <property type="match status" value="1"/>
</dbReference>
<dbReference type="PROSITE" id="PS00194">
    <property type="entry name" value="THIOREDOXIN_1"/>
    <property type="match status" value="1"/>
</dbReference>
<keyword evidence="10" id="KW-1185">Reference proteome</keyword>
<evidence type="ECO:0000256" key="7">
    <source>
        <dbReference type="PIRNR" id="PIRNR000077"/>
    </source>
</evidence>
<accession>A0ABR6RFY9</accession>
<dbReference type="NCBIfam" id="NF006898">
    <property type="entry name" value="PRK09381.1"/>
    <property type="match status" value="1"/>
</dbReference>
<dbReference type="PRINTS" id="PR00421">
    <property type="entry name" value="THIOREDOXIN"/>
</dbReference>
<protein>
    <recommendedName>
        <fullName evidence="6 7">Thioredoxin</fullName>
    </recommendedName>
</protein>
<keyword evidence="5" id="KW-0676">Redox-active center</keyword>
<evidence type="ECO:0000256" key="1">
    <source>
        <dbReference type="ARBA" id="ARBA00008987"/>
    </source>
</evidence>
<dbReference type="InterPro" id="IPR036249">
    <property type="entry name" value="Thioredoxin-like_sf"/>
</dbReference>
<evidence type="ECO:0000256" key="4">
    <source>
        <dbReference type="ARBA" id="ARBA00023157"/>
    </source>
</evidence>
<dbReference type="Gene3D" id="3.40.30.10">
    <property type="entry name" value="Glutaredoxin"/>
    <property type="match status" value="1"/>
</dbReference>
<keyword evidence="2" id="KW-0813">Transport</keyword>
<keyword evidence="3" id="KW-0249">Electron transport</keyword>
<evidence type="ECO:0000313" key="10">
    <source>
        <dbReference type="Proteomes" id="UP000562492"/>
    </source>
</evidence>
<dbReference type="PIRSF" id="PIRSF000077">
    <property type="entry name" value="Thioredoxin"/>
    <property type="match status" value="1"/>
</dbReference>
<evidence type="ECO:0000256" key="3">
    <source>
        <dbReference type="ARBA" id="ARBA00022982"/>
    </source>
</evidence>
<dbReference type="Pfam" id="PF00085">
    <property type="entry name" value="Thioredoxin"/>
    <property type="match status" value="1"/>
</dbReference>
<dbReference type="NCBIfam" id="TIGR01068">
    <property type="entry name" value="thioredoxin"/>
    <property type="match status" value="1"/>
</dbReference>
<gene>
    <name evidence="9" type="ORF">HNP33_002155</name>
</gene>
<reference evidence="9 10" key="1">
    <citation type="submission" date="2020-08" db="EMBL/GenBank/DDBJ databases">
        <title>Functional genomics of gut bacteria from endangered species of beetles.</title>
        <authorList>
            <person name="Carlos-Shanley C."/>
        </authorList>
    </citation>
    <scope>NUCLEOTIDE SEQUENCE [LARGE SCALE GENOMIC DNA]</scope>
    <source>
        <strain evidence="9 10">S00124</strain>
    </source>
</reference>
<evidence type="ECO:0000259" key="8">
    <source>
        <dbReference type="PROSITE" id="PS51352"/>
    </source>
</evidence>
<proteinExistence type="inferred from homology"/>
<dbReference type="SUPFAM" id="SSF52833">
    <property type="entry name" value="Thioredoxin-like"/>
    <property type="match status" value="1"/>
</dbReference>
<dbReference type="InterPro" id="IPR017937">
    <property type="entry name" value="Thioredoxin_CS"/>
</dbReference>
<evidence type="ECO:0000256" key="5">
    <source>
        <dbReference type="ARBA" id="ARBA00023284"/>
    </source>
</evidence>
<feature type="domain" description="Thioredoxin" evidence="8">
    <location>
        <begin position="1"/>
        <end position="110"/>
    </location>
</feature>
<evidence type="ECO:0000256" key="6">
    <source>
        <dbReference type="NCBIfam" id="TIGR01068"/>
    </source>
</evidence>
<dbReference type="CDD" id="cd02947">
    <property type="entry name" value="TRX_family"/>
    <property type="match status" value="1"/>
</dbReference>
<dbReference type="InterPro" id="IPR005746">
    <property type="entry name" value="Thioredoxin"/>
</dbReference>
<keyword evidence="4" id="KW-1015">Disulfide bond</keyword>
<comment type="similarity">
    <text evidence="1 7">Belongs to the thioredoxin family.</text>
</comment>
<evidence type="ECO:0000313" key="9">
    <source>
        <dbReference type="EMBL" id="MBB6578080.1"/>
    </source>
</evidence>
<evidence type="ECO:0000256" key="2">
    <source>
        <dbReference type="ARBA" id="ARBA00022448"/>
    </source>
</evidence>